<dbReference type="GO" id="GO:0009432">
    <property type="term" value="P:SOS response"/>
    <property type="evidence" value="ECO:0007669"/>
    <property type="project" value="UniProtKB-UniRule"/>
</dbReference>
<comment type="caution">
    <text evidence="16">The sequence shown here is derived from an EMBL/GenBank/DDBJ whole genome shotgun (WGS) entry which is preliminary data.</text>
</comment>
<dbReference type="GO" id="GO:0005524">
    <property type="term" value="F:ATP binding"/>
    <property type="evidence" value="ECO:0007669"/>
    <property type="project" value="UniProtKB-UniRule"/>
</dbReference>
<dbReference type="SUPFAM" id="SSF52540">
    <property type="entry name" value="P-loop containing nucleoside triphosphate hydrolases"/>
    <property type="match status" value="1"/>
</dbReference>
<evidence type="ECO:0000256" key="3">
    <source>
        <dbReference type="ARBA" id="ARBA00020170"/>
    </source>
</evidence>
<dbReference type="PANTHER" id="PTHR32182">
    <property type="entry name" value="DNA REPLICATION AND REPAIR PROTEIN RECF"/>
    <property type="match status" value="1"/>
</dbReference>
<keyword evidence="6 13" id="KW-0547">Nucleotide-binding</keyword>
<dbReference type="EMBL" id="JACRUO010000001">
    <property type="protein sequence ID" value="MBD3689588.1"/>
    <property type="molecule type" value="Genomic_DNA"/>
</dbReference>
<reference evidence="16 17" key="1">
    <citation type="submission" date="2020-08" db="EMBL/GenBank/DDBJ databases">
        <title>Winkia gen. nov., sp. nov., isolated from faeces of the Anser albifrons in China.</title>
        <authorList>
            <person name="Liu Q."/>
        </authorList>
    </citation>
    <scope>NUCLEOTIDE SEQUENCE [LARGE SCALE GENOMIC DNA]</scope>
    <source>
        <strain evidence="16 17">C62</strain>
    </source>
</reference>
<accession>A0A8I0KUD8</accession>
<evidence type="ECO:0000256" key="11">
    <source>
        <dbReference type="ARBA" id="ARBA00023236"/>
    </source>
</evidence>
<evidence type="ECO:0000256" key="7">
    <source>
        <dbReference type="ARBA" id="ARBA00022763"/>
    </source>
</evidence>
<evidence type="ECO:0000256" key="8">
    <source>
        <dbReference type="ARBA" id="ARBA00022840"/>
    </source>
</evidence>
<feature type="binding site" evidence="13">
    <location>
        <begin position="30"/>
        <end position="37"/>
    </location>
    <ligand>
        <name>ATP</name>
        <dbReference type="ChEBI" id="CHEBI:30616"/>
    </ligand>
</feature>
<dbReference type="PROSITE" id="PS00618">
    <property type="entry name" value="RECF_2"/>
    <property type="match status" value="1"/>
</dbReference>
<dbReference type="InterPro" id="IPR018078">
    <property type="entry name" value="DNA-binding_RecF_CS"/>
</dbReference>
<evidence type="ECO:0000256" key="12">
    <source>
        <dbReference type="ARBA" id="ARBA00025401"/>
    </source>
</evidence>
<feature type="domain" description="RecF/RecN/SMC N-terminal" evidence="15">
    <location>
        <begin position="2"/>
        <end position="366"/>
    </location>
</feature>
<dbReference type="AlphaFoldDB" id="A0A8I0KUD8"/>
<dbReference type="GO" id="GO:0003697">
    <property type="term" value="F:single-stranded DNA binding"/>
    <property type="evidence" value="ECO:0007669"/>
    <property type="project" value="UniProtKB-UniRule"/>
</dbReference>
<evidence type="ECO:0000259" key="15">
    <source>
        <dbReference type="Pfam" id="PF02463"/>
    </source>
</evidence>
<dbReference type="InterPro" id="IPR042174">
    <property type="entry name" value="RecF_2"/>
</dbReference>
<dbReference type="Gene3D" id="1.20.1050.90">
    <property type="entry name" value="RecF/RecN/SMC, N-terminal domain"/>
    <property type="match status" value="1"/>
</dbReference>
<gene>
    <name evidence="13 16" type="primary">recF</name>
    <name evidence="16" type="ORF">H8R10_05025</name>
</gene>
<dbReference type="RefSeq" id="WP_191071624.1">
    <property type="nucleotide sequence ID" value="NZ_CP060506.1"/>
</dbReference>
<dbReference type="InterPro" id="IPR001238">
    <property type="entry name" value="DNA-binding_RecF"/>
</dbReference>
<dbReference type="GO" id="GO:0000731">
    <property type="term" value="P:DNA synthesis involved in DNA repair"/>
    <property type="evidence" value="ECO:0007669"/>
    <property type="project" value="TreeGrafter"/>
</dbReference>
<dbReference type="GO" id="GO:0005737">
    <property type="term" value="C:cytoplasm"/>
    <property type="evidence" value="ECO:0007669"/>
    <property type="project" value="UniProtKB-SubCell"/>
</dbReference>
<dbReference type="HAMAP" id="MF_00365">
    <property type="entry name" value="RecF"/>
    <property type="match status" value="1"/>
</dbReference>
<evidence type="ECO:0000256" key="5">
    <source>
        <dbReference type="ARBA" id="ARBA00022705"/>
    </source>
</evidence>
<dbReference type="InterPro" id="IPR003395">
    <property type="entry name" value="RecF/RecN/SMC_N"/>
</dbReference>
<keyword evidence="5 13" id="KW-0235">DNA replication</keyword>
<comment type="similarity">
    <text evidence="2 13 14">Belongs to the RecF family.</text>
</comment>
<evidence type="ECO:0000256" key="1">
    <source>
        <dbReference type="ARBA" id="ARBA00004496"/>
    </source>
</evidence>
<evidence type="ECO:0000256" key="4">
    <source>
        <dbReference type="ARBA" id="ARBA00022490"/>
    </source>
</evidence>
<name>A0A8I0KUD8_9ACTO</name>
<comment type="function">
    <text evidence="12 13 14">The RecF protein is involved in DNA metabolism; it is required for DNA replication and normal SOS inducibility. RecF binds preferentially to single-stranded, linear DNA. It also seems to bind ATP.</text>
</comment>
<dbReference type="InterPro" id="IPR027417">
    <property type="entry name" value="P-loop_NTPase"/>
</dbReference>
<evidence type="ECO:0000256" key="2">
    <source>
        <dbReference type="ARBA" id="ARBA00008016"/>
    </source>
</evidence>
<keyword evidence="17" id="KW-1185">Reference proteome</keyword>
<dbReference type="PROSITE" id="PS00617">
    <property type="entry name" value="RECF_1"/>
    <property type="match status" value="1"/>
</dbReference>
<comment type="subcellular location">
    <subcellularLocation>
        <location evidence="1 13 14">Cytoplasm</location>
    </subcellularLocation>
</comment>
<evidence type="ECO:0000313" key="17">
    <source>
        <dbReference type="Proteomes" id="UP000627538"/>
    </source>
</evidence>
<dbReference type="PANTHER" id="PTHR32182:SF0">
    <property type="entry name" value="DNA REPLICATION AND REPAIR PROTEIN RECF"/>
    <property type="match status" value="1"/>
</dbReference>
<dbReference type="Proteomes" id="UP000627538">
    <property type="component" value="Unassembled WGS sequence"/>
</dbReference>
<evidence type="ECO:0000256" key="10">
    <source>
        <dbReference type="ARBA" id="ARBA00023204"/>
    </source>
</evidence>
<organism evidence="16 17">
    <name type="scientific">Nanchangia anserum</name>
    <dbReference type="NCBI Taxonomy" id="2692125"/>
    <lineage>
        <taxon>Bacteria</taxon>
        <taxon>Bacillati</taxon>
        <taxon>Actinomycetota</taxon>
        <taxon>Actinomycetes</taxon>
        <taxon>Actinomycetales</taxon>
        <taxon>Actinomycetaceae</taxon>
        <taxon>Nanchangia</taxon>
    </lineage>
</organism>
<evidence type="ECO:0000256" key="6">
    <source>
        <dbReference type="ARBA" id="ARBA00022741"/>
    </source>
</evidence>
<proteinExistence type="inferred from homology"/>
<dbReference type="NCBIfam" id="TIGR00611">
    <property type="entry name" value="recf"/>
    <property type="match status" value="1"/>
</dbReference>
<keyword evidence="8 13" id="KW-0067">ATP-binding</keyword>
<sequence length="401" mass="44115">MYLRNVALDDFRSWRSVVVQLRPGVCVLLGRNGQGKTNFVEALSYLSTLHSHRVSADTALVRFPTPDEREAQHRPAAAVIRVKVIEGGHERLVDLEIVSGKANRARLGRTQVRPREILGQVRTVLFAPEDLDIVRGDPSGRRRFLDDLAIQREPVLAGVRAEHERVLHQRAALLKRAATVTRRGGIADVSTLDIWDEQLAGLAARLIRARHRLVVDLAPHAGVAYTTISEHGRTLELAYQASLSRWEPDVDLADVEAVTAALRRAYAAVRDDEVRRGVNLVGAHRDDLETCLDAMPVRGFASHGETWSVALALRLAQFEILRADGGAPILILDDVFAELDAARRRALLDVIAEADQVLITAAVDDDVPDELEATIYRVAYGDDGTSCMVREGDDTDASAVP</sequence>
<dbReference type="Gene3D" id="3.40.50.300">
    <property type="entry name" value="P-loop containing nucleotide triphosphate hydrolases"/>
    <property type="match status" value="1"/>
</dbReference>
<dbReference type="GO" id="GO:0006302">
    <property type="term" value="P:double-strand break repair"/>
    <property type="evidence" value="ECO:0007669"/>
    <property type="project" value="TreeGrafter"/>
</dbReference>
<keyword evidence="9 13" id="KW-0238">DNA-binding</keyword>
<keyword evidence="11 13" id="KW-0742">SOS response</keyword>
<dbReference type="GO" id="GO:0006260">
    <property type="term" value="P:DNA replication"/>
    <property type="evidence" value="ECO:0007669"/>
    <property type="project" value="UniProtKB-UniRule"/>
</dbReference>
<keyword evidence="4 13" id="KW-0963">Cytoplasm</keyword>
<keyword evidence="7 13" id="KW-0227">DNA damage</keyword>
<evidence type="ECO:0000256" key="9">
    <source>
        <dbReference type="ARBA" id="ARBA00023125"/>
    </source>
</evidence>
<dbReference type="Pfam" id="PF02463">
    <property type="entry name" value="SMC_N"/>
    <property type="match status" value="1"/>
</dbReference>
<evidence type="ECO:0000313" key="16">
    <source>
        <dbReference type="EMBL" id="MBD3689588.1"/>
    </source>
</evidence>
<evidence type="ECO:0000256" key="14">
    <source>
        <dbReference type="RuleBase" id="RU000578"/>
    </source>
</evidence>
<keyword evidence="10 13" id="KW-0234">DNA repair</keyword>
<evidence type="ECO:0000256" key="13">
    <source>
        <dbReference type="HAMAP-Rule" id="MF_00365"/>
    </source>
</evidence>
<protein>
    <recommendedName>
        <fullName evidence="3 13">DNA replication and repair protein RecF</fullName>
    </recommendedName>
</protein>